<dbReference type="Proteomes" id="UP001484535">
    <property type="component" value="Unassembled WGS sequence"/>
</dbReference>
<evidence type="ECO:0000256" key="2">
    <source>
        <dbReference type="ARBA" id="ARBA00005386"/>
    </source>
</evidence>
<keyword evidence="7 8" id="KW-0802">TPR repeat</keyword>
<feature type="repeat" description="TPR" evidence="8">
    <location>
        <begin position="257"/>
        <end position="290"/>
    </location>
</feature>
<feature type="domain" description="Protein kinase G tetratricopeptide repeat containing" evidence="10">
    <location>
        <begin position="37"/>
        <end position="216"/>
    </location>
</feature>
<dbReference type="SUPFAM" id="SSF48452">
    <property type="entry name" value="TPR-like"/>
    <property type="match status" value="1"/>
</dbReference>
<reference evidence="11 12" key="1">
    <citation type="submission" date="2024-05" db="EMBL/GenBank/DDBJ databases">
        <authorList>
            <person name="Park S."/>
        </authorList>
    </citation>
    <scope>NUCLEOTIDE SEQUENCE [LARGE SCALE GENOMIC DNA]</scope>
    <source>
        <strain evidence="11 12">DGU5</strain>
    </source>
</reference>
<keyword evidence="12" id="KW-1185">Reference proteome</keyword>
<dbReference type="Gene3D" id="1.25.40.10">
    <property type="entry name" value="Tetratricopeptide repeat domain"/>
    <property type="match status" value="3"/>
</dbReference>
<dbReference type="Gene3D" id="3.40.50.2000">
    <property type="entry name" value="Glycogen Phosphorylase B"/>
    <property type="match status" value="1"/>
</dbReference>
<evidence type="ECO:0000256" key="7">
    <source>
        <dbReference type="ARBA" id="ARBA00022803"/>
    </source>
</evidence>
<dbReference type="Pfam" id="PF13844">
    <property type="entry name" value="Glyco_transf_41"/>
    <property type="match status" value="2"/>
</dbReference>
<feature type="repeat" description="TPR" evidence="8">
    <location>
        <begin position="121"/>
        <end position="154"/>
    </location>
</feature>
<dbReference type="SMART" id="SM00028">
    <property type="entry name" value="TPR"/>
    <property type="match status" value="7"/>
</dbReference>
<dbReference type="Pfam" id="PF00515">
    <property type="entry name" value="TPR_1"/>
    <property type="match status" value="1"/>
</dbReference>
<gene>
    <name evidence="11" type="ORF">ABDJ38_14780</name>
</gene>
<dbReference type="EC" id="2.4.1.255" evidence="3"/>
<feature type="domain" description="O-GlcNAc transferase C-terminal" evidence="9">
    <location>
        <begin position="530"/>
        <end position="716"/>
    </location>
</feature>
<feature type="domain" description="O-GlcNAc transferase C-terminal" evidence="9">
    <location>
        <begin position="362"/>
        <end position="521"/>
    </location>
</feature>
<dbReference type="Gene3D" id="3.40.50.11380">
    <property type="match status" value="1"/>
</dbReference>
<comment type="similarity">
    <text evidence="2">Belongs to the glycosyltransferase 41 family. O-GlcNAc transferase subfamily.</text>
</comment>
<keyword evidence="5" id="KW-0808">Transferase</keyword>
<dbReference type="InterPro" id="IPR031636">
    <property type="entry name" value="PknG_TPR"/>
</dbReference>
<proteinExistence type="inferred from homology"/>
<dbReference type="InterPro" id="IPR019734">
    <property type="entry name" value="TPR_rpt"/>
</dbReference>
<keyword evidence="6" id="KW-0677">Repeat</keyword>
<feature type="repeat" description="TPR" evidence="8">
    <location>
        <begin position="223"/>
        <end position="256"/>
    </location>
</feature>
<feature type="repeat" description="TPR" evidence="8">
    <location>
        <begin position="189"/>
        <end position="222"/>
    </location>
</feature>
<protein>
    <recommendedName>
        <fullName evidence="3">protein O-GlcNAc transferase</fullName>
        <ecNumber evidence="3">2.4.1.255</ecNumber>
    </recommendedName>
</protein>
<comment type="caution">
    <text evidence="11">The sequence shown here is derived from an EMBL/GenBank/DDBJ whole genome shotgun (WGS) entry which is preliminary data.</text>
</comment>
<name>A0ABV0D3B8_9SPHN</name>
<comment type="pathway">
    <text evidence="1">Protein modification; protein glycosylation.</text>
</comment>
<evidence type="ECO:0000259" key="9">
    <source>
        <dbReference type="Pfam" id="PF13844"/>
    </source>
</evidence>
<evidence type="ECO:0000256" key="8">
    <source>
        <dbReference type="PROSITE-ProRule" id="PRU00339"/>
    </source>
</evidence>
<evidence type="ECO:0000256" key="6">
    <source>
        <dbReference type="ARBA" id="ARBA00022737"/>
    </source>
</evidence>
<dbReference type="PANTHER" id="PTHR44998">
    <property type="match status" value="1"/>
</dbReference>
<evidence type="ECO:0000259" key="10">
    <source>
        <dbReference type="Pfam" id="PF16918"/>
    </source>
</evidence>
<dbReference type="PANTHER" id="PTHR44998:SF1">
    <property type="entry name" value="UDP-N-ACETYLGLUCOSAMINE--PEPTIDE N-ACETYLGLUCOSAMINYLTRANSFERASE 110 KDA SUBUNIT"/>
    <property type="match status" value="1"/>
</dbReference>
<dbReference type="EMBL" id="JBDLBR010000005">
    <property type="protein sequence ID" value="MEN7538445.1"/>
    <property type="molecule type" value="Genomic_DNA"/>
</dbReference>
<dbReference type="InterPro" id="IPR011990">
    <property type="entry name" value="TPR-like_helical_dom_sf"/>
</dbReference>
<evidence type="ECO:0000313" key="12">
    <source>
        <dbReference type="Proteomes" id="UP001484535"/>
    </source>
</evidence>
<keyword evidence="4" id="KW-0328">Glycosyltransferase</keyword>
<evidence type="ECO:0000256" key="5">
    <source>
        <dbReference type="ARBA" id="ARBA00022679"/>
    </source>
</evidence>
<evidence type="ECO:0000256" key="4">
    <source>
        <dbReference type="ARBA" id="ARBA00022676"/>
    </source>
</evidence>
<evidence type="ECO:0000256" key="3">
    <source>
        <dbReference type="ARBA" id="ARBA00011970"/>
    </source>
</evidence>
<organism evidence="11 12">
    <name type="scientific">Aurantiacibacter flavus</name>
    <dbReference type="NCBI Taxonomy" id="3145232"/>
    <lineage>
        <taxon>Bacteria</taxon>
        <taxon>Pseudomonadati</taxon>
        <taxon>Pseudomonadota</taxon>
        <taxon>Alphaproteobacteria</taxon>
        <taxon>Sphingomonadales</taxon>
        <taxon>Erythrobacteraceae</taxon>
        <taxon>Aurantiacibacter</taxon>
    </lineage>
</organism>
<dbReference type="Pfam" id="PF16918">
    <property type="entry name" value="PknG_TPR"/>
    <property type="match status" value="1"/>
</dbReference>
<dbReference type="RefSeq" id="WP_346785895.1">
    <property type="nucleotide sequence ID" value="NZ_JBDLBR010000005.1"/>
</dbReference>
<evidence type="ECO:0000256" key="1">
    <source>
        <dbReference type="ARBA" id="ARBA00004922"/>
    </source>
</evidence>
<sequence>MAGLESTLIKANGALKRGDADTARALYEEALARYPRNKRLRLALDQLDTGNDAQVALDKMVAAYKAGEMADAARIGEALCRTHPGKHAIHNLRGAALLQLGDLAAARDAFQCARDLAPGDAACTNNLGITLSRMGEKEAAEQLYREAIAIDPAYIDARYNLAHVLQERGHDGEAEAAYNECLAMAPDHADAHYNFGNLLAAQKRHKEALAQFLEAARVRPDHADTHNNMGAELQALHQPEEAVAAYDRALALQPDDTKVLLNRGKAQVSTGALPDAITSFRTVLRQEPLNAEAHLHALFQEAHICDWHARGEFDQLPPSQLGSLQPFAAFPFADDPARQLAHAKAHAAKVFPLVAPTPPAPAPSSDGRIRIGYFSADFHDHATMYLMAGLLREHDRSRFALHAYSYGPAREGDAMRAHARTHCDSFTEIAHLSDAQVAEKARADGLDIAVDLKGYTRFTRSGMFGHRLAPVQVNYLGYPGSLGHPAMDYLIADPVTTPAGYEQYFTEKLVRLPNCYQPNDDQRAIIADSRTRADHGLPEQGFVFCSFNHTYKIGPQEFDIWMRLLKEVEGSVLWLLRSNEWAEANLAREAAERGVDPTRIVFAPDLPHNEHLGRMVHADLFLDSFAVNAHTSASDALWAGLPLLTMAGRQFLSRVAASLVSAAGVPELATSNAAEYEAKALELATNAEAMAQVRQQLAAGRTEAPLFRSAPYARQLEAAFAAMHKRQVAGIAPDHMTID</sequence>
<accession>A0ABV0D3B8</accession>
<dbReference type="InterPro" id="IPR029489">
    <property type="entry name" value="OGT/SEC/SPY_C"/>
</dbReference>
<evidence type="ECO:0000313" key="11">
    <source>
        <dbReference type="EMBL" id="MEN7538445.1"/>
    </source>
</evidence>
<dbReference type="PROSITE" id="PS50005">
    <property type="entry name" value="TPR"/>
    <property type="match status" value="4"/>
</dbReference>